<keyword evidence="1" id="KW-1133">Transmembrane helix</keyword>
<keyword evidence="1" id="KW-0812">Transmembrane</keyword>
<accession>A0A0G0W0I6</accession>
<evidence type="ECO:0000313" key="2">
    <source>
        <dbReference type="EMBL" id="KKS06524.1"/>
    </source>
</evidence>
<evidence type="ECO:0000256" key="1">
    <source>
        <dbReference type="SAM" id="Phobius"/>
    </source>
</evidence>
<protein>
    <submittedName>
        <fullName evidence="2">Uncharacterized protein</fullName>
    </submittedName>
</protein>
<gene>
    <name evidence="2" type="ORF">UU59_C0030G0007</name>
</gene>
<evidence type="ECO:0000313" key="3">
    <source>
        <dbReference type="Proteomes" id="UP000034544"/>
    </source>
</evidence>
<keyword evidence="1" id="KW-0472">Membrane</keyword>
<feature type="transmembrane region" description="Helical" evidence="1">
    <location>
        <begin position="49"/>
        <end position="67"/>
    </location>
</feature>
<reference evidence="2 3" key="1">
    <citation type="journal article" date="2015" name="Nature">
        <title>rRNA introns, odd ribosomes, and small enigmatic genomes across a large radiation of phyla.</title>
        <authorList>
            <person name="Brown C.T."/>
            <person name="Hug L.A."/>
            <person name="Thomas B.C."/>
            <person name="Sharon I."/>
            <person name="Castelle C.J."/>
            <person name="Singh A."/>
            <person name="Wilkins M.J."/>
            <person name="Williams K.H."/>
            <person name="Banfield J.F."/>
        </authorList>
    </citation>
    <scope>NUCLEOTIDE SEQUENCE [LARGE SCALE GENOMIC DNA]</scope>
</reference>
<organism evidence="2 3">
    <name type="scientific">candidate division WWE3 bacterium GW2011_GWE1_41_27</name>
    <dbReference type="NCBI Taxonomy" id="1619131"/>
    <lineage>
        <taxon>Bacteria</taxon>
        <taxon>Katanobacteria</taxon>
    </lineage>
</organism>
<sequence>MLCEVKLPPPAKNKQPSSFWEKMTVSRLPVYNLNMKLWVFLKTSKEARLFLALLGLGVALYILGGAVGDKTDVCKNAGGNWLKKYYECENINLIKCTEINGLYSFCASPCRHYKEESIADKCEFKCTQVCEFIRFSRK</sequence>
<name>A0A0G0W0I6_UNCKA</name>
<dbReference type="Proteomes" id="UP000034544">
    <property type="component" value="Unassembled WGS sequence"/>
</dbReference>
<dbReference type="EMBL" id="LCBF01000030">
    <property type="protein sequence ID" value="KKS06524.1"/>
    <property type="molecule type" value="Genomic_DNA"/>
</dbReference>
<dbReference type="AlphaFoldDB" id="A0A0G0W0I6"/>
<comment type="caution">
    <text evidence="2">The sequence shown here is derived from an EMBL/GenBank/DDBJ whole genome shotgun (WGS) entry which is preliminary data.</text>
</comment>
<proteinExistence type="predicted"/>